<dbReference type="EMBL" id="AP014963">
    <property type="protein sequence ID" value="BAT01966.1"/>
    <property type="molecule type" value="Genomic_DNA"/>
</dbReference>
<evidence type="ECO:0000313" key="3">
    <source>
        <dbReference type="Proteomes" id="UP000059680"/>
    </source>
</evidence>
<feature type="region of interest" description="Disordered" evidence="1">
    <location>
        <begin position="75"/>
        <end position="100"/>
    </location>
</feature>
<reference evidence="2 3" key="3">
    <citation type="journal article" date="2013" name="Rice">
        <title>Improvement of the Oryza sativa Nipponbare reference genome using next generation sequence and optical map data.</title>
        <authorList>
            <person name="Kawahara Y."/>
            <person name="de la Bastide M."/>
            <person name="Hamilton J.P."/>
            <person name="Kanamori H."/>
            <person name="McCombie W.R."/>
            <person name="Ouyang S."/>
            <person name="Schwartz D.C."/>
            <person name="Tanaka T."/>
            <person name="Wu J."/>
            <person name="Zhou S."/>
            <person name="Childs K.L."/>
            <person name="Davidson R.M."/>
            <person name="Lin H."/>
            <person name="Quesada-Ocampo L."/>
            <person name="Vaillancourt B."/>
            <person name="Sakai H."/>
            <person name="Lee S.S."/>
            <person name="Kim J."/>
            <person name="Numa H."/>
            <person name="Itoh T."/>
            <person name="Buell C.R."/>
            <person name="Matsumoto T."/>
        </authorList>
    </citation>
    <scope>NUCLEOTIDE SEQUENCE [LARGE SCALE GENOMIC DNA]</scope>
    <source>
        <strain evidence="3">cv. Nipponbare</strain>
    </source>
</reference>
<proteinExistence type="predicted"/>
<reference evidence="2 3" key="2">
    <citation type="journal article" date="2013" name="Plant Cell Physiol.">
        <title>Rice Annotation Project Database (RAP-DB): an integrative and interactive database for rice genomics.</title>
        <authorList>
            <person name="Sakai H."/>
            <person name="Lee S.S."/>
            <person name="Tanaka T."/>
            <person name="Numa H."/>
            <person name="Kim J."/>
            <person name="Kawahara Y."/>
            <person name="Wakimoto H."/>
            <person name="Yang C.C."/>
            <person name="Iwamoto M."/>
            <person name="Abe T."/>
            <person name="Yamada Y."/>
            <person name="Muto A."/>
            <person name="Inokuchi H."/>
            <person name="Ikemura T."/>
            <person name="Matsumoto T."/>
            <person name="Sasaki T."/>
            <person name="Itoh T."/>
        </authorList>
    </citation>
    <scope>NUCLEOTIDE SEQUENCE [LARGE SCALE GENOMIC DNA]</scope>
    <source>
        <strain evidence="3">cv. Nipponbare</strain>
    </source>
</reference>
<keyword evidence="3" id="KW-1185">Reference proteome</keyword>
<evidence type="ECO:0000313" key="2">
    <source>
        <dbReference type="EMBL" id="BAT01966.1"/>
    </source>
</evidence>
<dbReference type="AlphaFoldDB" id="A0A0P0X7E1"/>
<accession>A0A0P0X7E1</accession>
<evidence type="ECO:0000256" key="1">
    <source>
        <dbReference type="SAM" id="MobiDB-lite"/>
    </source>
</evidence>
<protein>
    <submittedName>
        <fullName evidence="2">Os07g0541100 protein</fullName>
    </submittedName>
</protein>
<reference evidence="3" key="1">
    <citation type="journal article" date="2005" name="Nature">
        <title>The map-based sequence of the rice genome.</title>
        <authorList>
            <consortium name="International rice genome sequencing project (IRGSP)"/>
            <person name="Matsumoto T."/>
            <person name="Wu J."/>
            <person name="Kanamori H."/>
            <person name="Katayose Y."/>
            <person name="Fujisawa M."/>
            <person name="Namiki N."/>
            <person name="Mizuno H."/>
            <person name="Yamamoto K."/>
            <person name="Antonio B.A."/>
            <person name="Baba T."/>
            <person name="Sakata K."/>
            <person name="Nagamura Y."/>
            <person name="Aoki H."/>
            <person name="Arikawa K."/>
            <person name="Arita K."/>
            <person name="Bito T."/>
            <person name="Chiden Y."/>
            <person name="Fujitsuka N."/>
            <person name="Fukunaka R."/>
            <person name="Hamada M."/>
            <person name="Harada C."/>
            <person name="Hayashi A."/>
            <person name="Hijishita S."/>
            <person name="Honda M."/>
            <person name="Hosokawa S."/>
            <person name="Ichikawa Y."/>
            <person name="Idonuma A."/>
            <person name="Iijima M."/>
            <person name="Ikeda M."/>
            <person name="Ikeno M."/>
            <person name="Ito K."/>
            <person name="Ito S."/>
            <person name="Ito T."/>
            <person name="Ito Y."/>
            <person name="Ito Y."/>
            <person name="Iwabuchi A."/>
            <person name="Kamiya K."/>
            <person name="Karasawa W."/>
            <person name="Kurita K."/>
            <person name="Katagiri S."/>
            <person name="Kikuta A."/>
            <person name="Kobayashi H."/>
            <person name="Kobayashi N."/>
            <person name="Machita K."/>
            <person name="Maehara T."/>
            <person name="Masukawa M."/>
            <person name="Mizubayashi T."/>
            <person name="Mukai Y."/>
            <person name="Nagasaki H."/>
            <person name="Nagata Y."/>
            <person name="Naito S."/>
            <person name="Nakashima M."/>
            <person name="Nakama Y."/>
            <person name="Nakamichi Y."/>
            <person name="Nakamura M."/>
            <person name="Meguro A."/>
            <person name="Negishi M."/>
            <person name="Ohta I."/>
            <person name="Ohta T."/>
            <person name="Okamoto M."/>
            <person name="Ono N."/>
            <person name="Saji S."/>
            <person name="Sakaguchi M."/>
            <person name="Sakai K."/>
            <person name="Shibata M."/>
            <person name="Shimokawa T."/>
            <person name="Song J."/>
            <person name="Takazaki Y."/>
            <person name="Terasawa K."/>
            <person name="Tsugane M."/>
            <person name="Tsuji K."/>
            <person name="Ueda S."/>
            <person name="Waki K."/>
            <person name="Yamagata H."/>
            <person name="Yamamoto M."/>
            <person name="Yamamoto S."/>
            <person name="Yamane H."/>
            <person name="Yoshiki S."/>
            <person name="Yoshihara R."/>
            <person name="Yukawa K."/>
            <person name="Zhong H."/>
            <person name="Yano M."/>
            <person name="Yuan Q."/>
            <person name="Ouyang S."/>
            <person name="Liu J."/>
            <person name="Jones K.M."/>
            <person name="Gansberger K."/>
            <person name="Moffat K."/>
            <person name="Hill J."/>
            <person name="Bera J."/>
            <person name="Fadrosh D."/>
            <person name="Jin S."/>
            <person name="Johri S."/>
            <person name="Kim M."/>
            <person name="Overton L."/>
            <person name="Reardon M."/>
            <person name="Tsitrin T."/>
            <person name="Vuong H."/>
            <person name="Weaver B."/>
            <person name="Ciecko A."/>
            <person name="Tallon L."/>
            <person name="Jackson J."/>
            <person name="Pai G."/>
            <person name="Aken S.V."/>
            <person name="Utterback T."/>
            <person name="Reidmuller S."/>
            <person name="Feldblyum T."/>
            <person name="Hsiao J."/>
            <person name="Zismann V."/>
            <person name="Iobst S."/>
            <person name="de Vazeille A.R."/>
            <person name="Buell C.R."/>
            <person name="Ying K."/>
            <person name="Li Y."/>
            <person name="Lu T."/>
            <person name="Huang Y."/>
            <person name="Zhao Q."/>
            <person name="Feng Q."/>
            <person name="Zhang L."/>
            <person name="Zhu J."/>
            <person name="Weng Q."/>
            <person name="Mu J."/>
            <person name="Lu Y."/>
            <person name="Fan D."/>
            <person name="Liu Y."/>
            <person name="Guan J."/>
            <person name="Zhang Y."/>
            <person name="Yu S."/>
            <person name="Liu X."/>
            <person name="Zhang Y."/>
            <person name="Hong G."/>
            <person name="Han B."/>
            <person name="Choisne N."/>
            <person name="Demange N."/>
            <person name="Orjeda G."/>
            <person name="Samain S."/>
            <person name="Cattolico L."/>
            <person name="Pelletier E."/>
            <person name="Couloux A."/>
            <person name="Segurens B."/>
            <person name="Wincker P."/>
            <person name="D'Hont A."/>
            <person name="Scarpelli C."/>
            <person name="Weissenbach J."/>
            <person name="Salanoubat M."/>
            <person name="Quetier F."/>
            <person name="Yu Y."/>
            <person name="Kim H.R."/>
            <person name="Rambo T."/>
            <person name="Currie J."/>
            <person name="Collura K."/>
            <person name="Luo M."/>
            <person name="Yang T."/>
            <person name="Ammiraju J.S.S."/>
            <person name="Engler F."/>
            <person name="Soderlund C."/>
            <person name="Wing R.A."/>
            <person name="Palmer L.E."/>
            <person name="de la Bastide M."/>
            <person name="Spiegel L."/>
            <person name="Nascimento L."/>
            <person name="Zutavern T."/>
            <person name="O'Shaughnessy A."/>
            <person name="Dike S."/>
            <person name="Dedhia N."/>
            <person name="Preston R."/>
            <person name="Balija V."/>
            <person name="McCombie W.R."/>
            <person name="Chow T."/>
            <person name="Chen H."/>
            <person name="Chung M."/>
            <person name="Chen C."/>
            <person name="Shaw J."/>
            <person name="Wu H."/>
            <person name="Hsiao K."/>
            <person name="Chao Y."/>
            <person name="Chu M."/>
            <person name="Cheng C."/>
            <person name="Hour A."/>
            <person name="Lee P."/>
            <person name="Lin S."/>
            <person name="Lin Y."/>
            <person name="Liou J."/>
            <person name="Liu S."/>
            <person name="Hsing Y."/>
            <person name="Raghuvanshi S."/>
            <person name="Mohanty A."/>
            <person name="Bharti A.K."/>
            <person name="Gaur A."/>
            <person name="Gupta V."/>
            <person name="Kumar D."/>
            <person name="Ravi V."/>
            <person name="Vij S."/>
            <person name="Kapur A."/>
            <person name="Khurana P."/>
            <person name="Khurana P."/>
            <person name="Khurana J.P."/>
            <person name="Tyagi A.K."/>
            <person name="Gaikwad K."/>
            <person name="Singh A."/>
            <person name="Dalal V."/>
            <person name="Srivastava S."/>
            <person name="Dixit A."/>
            <person name="Pal A.K."/>
            <person name="Ghazi I.A."/>
            <person name="Yadav M."/>
            <person name="Pandit A."/>
            <person name="Bhargava A."/>
            <person name="Sureshbabu K."/>
            <person name="Batra K."/>
            <person name="Sharma T.R."/>
            <person name="Mohapatra T."/>
            <person name="Singh N.K."/>
            <person name="Messing J."/>
            <person name="Nelson A.B."/>
            <person name="Fuks G."/>
            <person name="Kavchok S."/>
            <person name="Keizer G."/>
            <person name="Linton E."/>
            <person name="Llaca V."/>
            <person name="Song R."/>
            <person name="Tanyolac B."/>
            <person name="Young S."/>
            <person name="Ho-Il K."/>
            <person name="Hahn J.H."/>
            <person name="Sangsakoo G."/>
            <person name="Vanavichit A."/>
            <person name="de Mattos Luiz.A.T."/>
            <person name="Zimmer P.D."/>
            <person name="Malone G."/>
            <person name="Dellagostin O."/>
            <person name="de Oliveira A.C."/>
            <person name="Bevan M."/>
            <person name="Bancroft I."/>
            <person name="Minx P."/>
            <person name="Cordum H."/>
            <person name="Wilson R."/>
            <person name="Cheng Z."/>
            <person name="Jin W."/>
            <person name="Jiang J."/>
            <person name="Leong S.A."/>
            <person name="Iwama H."/>
            <person name="Gojobori T."/>
            <person name="Itoh T."/>
            <person name="Niimura Y."/>
            <person name="Fujii Y."/>
            <person name="Habara T."/>
            <person name="Sakai H."/>
            <person name="Sato Y."/>
            <person name="Wilson G."/>
            <person name="Kumar K."/>
            <person name="McCouch S."/>
            <person name="Juretic N."/>
            <person name="Hoen D."/>
            <person name="Wright S."/>
            <person name="Bruskiewich R."/>
            <person name="Bureau T."/>
            <person name="Miyao A."/>
            <person name="Hirochika H."/>
            <person name="Nishikawa T."/>
            <person name="Kadowaki K."/>
            <person name="Sugiura M."/>
            <person name="Burr B."/>
            <person name="Sasaki T."/>
        </authorList>
    </citation>
    <scope>NUCLEOTIDE SEQUENCE [LARGE SCALE GENOMIC DNA]</scope>
    <source>
        <strain evidence="3">cv. Nipponbare</strain>
    </source>
</reference>
<dbReference type="Proteomes" id="UP000059680">
    <property type="component" value="Chromosome 7"/>
</dbReference>
<sequence>MTILPHAPQSLFPTRVCTAASFIAPHPWPTPAPASPPLLCRHRSGFSVAATTYSVAGSSASASTVADGAEADLATLKEKHDSGRAEEEHGGGVEKGHGGS</sequence>
<gene>
    <name evidence="2" type="ordered locus">Os07g0541100</name>
    <name evidence="2" type="ORF">OSNPB_070541100</name>
</gene>
<organism evidence="2 3">
    <name type="scientific">Oryza sativa subsp. japonica</name>
    <name type="common">Rice</name>
    <dbReference type="NCBI Taxonomy" id="39947"/>
    <lineage>
        <taxon>Eukaryota</taxon>
        <taxon>Viridiplantae</taxon>
        <taxon>Streptophyta</taxon>
        <taxon>Embryophyta</taxon>
        <taxon>Tracheophyta</taxon>
        <taxon>Spermatophyta</taxon>
        <taxon>Magnoliopsida</taxon>
        <taxon>Liliopsida</taxon>
        <taxon>Poales</taxon>
        <taxon>Poaceae</taxon>
        <taxon>BOP clade</taxon>
        <taxon>Oryzoideae</taxon>
        <taxon>Oryzeae</taxon>
        <taxon>Oryzinae</taxon>
        <taxon>Oryza</taxon>
        <taxon>Oryza sativa</taxon>
    </lineage>
</organism>
<dbReference type="PaxDb" id="39947-A0A0P0X7E1"/>
<dbReference type="InParanoid" id="A0A0P0X7E1"/>
<name>A0A0P0X7E1_ORYSJ</name>